<evidence type="ECO:0000313" key="2">
    <source>
        <dbReference type="EMBL" id="CAD7001488.1"/>
    </source>
</evidence>
<dbReference type="EMBL" id="CAJHJT010000023">
    <property type="protein sequence ID" value="CAD7001488.1"/>
    <property type="molecule type" value="Genomic_DNA"/>
</dbReference>
<keyword evidence="3" id="KW-1185">Reference proteome</keyword>
<feature type="compositionally biased region" description="Polar residues" evidence="1">
    <location>
        <begin position="99"/>
        <end position="108"/>
    </location>
</feature>
<reference evidence="2" key="1">
    <citation type="submission" date="2020-11" db="EMBL/GenBank/DDBJ databases">
        <authorList>
            <person name="Whitehead M."/>
        </authorList>
    </citation>
    <scope>NUCLEOTIDE SEQUENCE</scope>
    <source>
        <strain evidence="2">EGII</strain>
    </source>
</reference>
<feature type="region of interest" description="Disordered" evidence="1">
    <location>
        <begin position="90"/>
        <end position="117"/>
    </location>
</feature>
<evidence type="ECO:0000313" key="3">
    <source>
        <dbReference type="Proteomes" id="UP000606786"/>
    </source>
</evidence>
<proteinExistence type="predicted"/>
<accession>A0A811UT45</accession>
<organism evidence="2 3">
    <name type="scientific">Ceratitis capitata</name>
    <name type="common">Mediterranean fruit fly</name>
    <name type="synonym">Tephritis capitata</name>
    <dbReference type="NCBI Taxonomy" id="7213"/>
    <lineage>
        <taxon>Eukaryota</taxon>
        <taxon>Metazoa</taxon>
        <taxon>Ecdysozoa</taxon>
        <taxon>Arthropoda</taxon>
        <taxon>Hexapoda</taxon>
        <taxon>Insecta</taxon>
        <taxon>Pterygota</taxon>
        <taxon>Neoptera</taxon>
        <taxon>Endopterygota</taxon>
        <taxon>Diptera</taxon>
        <taxon>Brachycera</taxon>
        <taxon>Muscomorpha</taxon>
        <taxon>Tephritoidea</taxon>
        <taxon>Tephritidae</taxon>
        <taxon>Ceratitis</taxon>
        <taxon>Ceratitis</taxon>
    </lineage>
</organism>
<name>A0A811UT45_CERCA</name>
<comment type="caution">
    <text evidence="2">The sequence shown here is derived from an EMBL/GenBank/DDBJ whole genome shotgun (WGS) entry which is preliminary data.</text>
</comment>
<evidence type="ECO:0000256" key="1">
    <source>
        <dbReference type="SAM" id="MobiDB-lite"/>
    </source>
</evidence>
<protein>
    <submittedName>
        <fullName evidence="2">(Mediterranean fruit fly) hypothetical protein</fullName>
    </submittedName>
</protein>
<gene>
    <name evidence="2" type="ORF">CCAP1982_LOCUS9985</name>
</gene>
<dbReference type="AlphaFoldDB" id="A0A811UT45"/>
<sequence>MVTKRKLLEEQKNLGDLFNTWMVKWEGRKTRETEEARINILDIREKFNSNHHQLLKLGVDNESYFTSNYYDEWMHKITASLEKYNAEREEAAESNASNKDYNLIQNNHYIKPELEDQ</sequence>
<dbReference type="Proteomes" id="UP000606786">
    <property type="component" value="Unassembled WGS sequence"/>
</dbReference>